<keyword evidence="5" id="KW-0862">Zinc</keyword>
<feature type="domain" description="C2H2-type" evidence="12">
    <location>
        <begin position="537"/>
        <end position="564"/>
    </location>
</feature>
<evidence type="ECO:0000313" key="14">
    <source>
        <dbReference type="RefSeq" id="XP_049311635.1"/>
    </source>
</evidence>
<feature type="domain" description="C2H2-type" evidence="12">
    <location>
        <begin position="565"/>
        <end position="592"/>
    </location>
</feature>
<feature type="domain" description="C2H2-type" evidence="12">
    <location>
        <begin position="593"/>
        <end position="615"/>
    </location>
</feature>
<comment type="similarity">
    <text evidence="8">Belongs to the snail C2H2-type zinc-finger protein family.</text>
</comment>
<feature type="domain" description="C2H2-type" evidence="12">
    <location>
        <begin position="425"/>
        <end position="452"/>
    </location>
</feature>
<proteinExistence type="inferred from homology"/>
<reference evidence="14" key="1">
    <citation type="submission" date="2025-08" db="UniProtKB">
        <authorList>
            <consortium name="RefSeq"/>
        </authorList>
    </citation>
    <scope>IDENTIFICATION</scope>
    <source>
        <tissue evidence="14">Adult</tissue>
    </source>
</reference>
<evidence type="ECO:0000259" key="12">
    <source>
        <dbReference type="PROSITE" id="PS50157"/>
    </source>
</evidence>
<accession>A0ABM3JQZ6</accession>
<feature type="domain" description="C2H2-type" evidence="12">
    <location>
        <begin position="34"/>
        <end position="62"/>
    </location>
</feature>
<keyword evidence="7" id="KW-0539">Nucleus</keyword>
<evidence type="ECO:0000313" key="13">
    <source>
        <dbReference type="Proteomes" id="UP001652620"/>
    </source>
</evidence>
<feature type="region of interest" description="Disordered" evidence="11">
    <location>
        <begin position="206"/>
        <end position="236"/>
    </location>
</feature>
<dbReference type="InterPro" id="IPR013087">
    <property type="entry name" value="Znf_C2H2_type"/>
</dbReference>
<feature type="compositionally biased region" description="Basic residues" evidence="11">
    <location>
        <begin position="163"/>
        <end position="172"/>
    </location>
</feature>
<evidence type="ECO:0000256" key="1">
    <source>
        <dbReference type="ARBA" id="ARBA00004123"/>
    </source>
</evidence>
<dbReference type="PANTHER" id="PTHR24388">
    <property type="entry name" value="ZINC FINGER PROTEIN"/>
    <property type="match status" value="1"/>
</dbReference>
<keyword evidence="13" id="KW-1185">Reference proteome</keyword>
<keyword evidence="4 9" id="KW-0863">Zinc-finger</keyword>
<evidence type="ECO:0000256" key="3">
    <source>
        <dbReference type="ARBA" id="ARBA00022737"/>
    </source>
</evidence>
<feature type="domain" description="C2H2-type" evidence="12">
    <location>
        <begin position="481"/>
        <end position="508"/>
    </location>
</feature>
<dbReference type="SUPFAM" id="SSF57667">
    <property type="entry name" value="beta-beta-alpha zinc fingers"/>
    <property type="match status" value="4"/>
</dbReference>
<dbReference type="SMART" id="SM00355">
    <property type="entry name" value="ZnF_C2H2"/>
    <property type="match status" value="8"/>
</dbReference>
<feature type="coiled-coil region" evidence="10">
    <location>
        <begin position="367"/>
        <end position="394"/>
    </location>
</feature>
<evidence type="ECO:0000256" key="6">
    <source>
        <dbReference type="ARBA" id="ARBA00023125"/>
    </source>
</evidence>
<evidence type="ECO:0000256" key="5">
    <source>
        <dbReference type="ARBA" id="ARBA00022833"/>
    </source>
</evidence>
<gene>
    <name evidence="14" type="primary">LOC105222951</name>
</gene>
<dbReference type="PROSITE" id="PS00028">
    <property type="entry name" value="ZINC_FINGER_C2H2_1"/>
    <property type="match status" value="6"/>
</dbReference>
<dbReference type="GeneID" id="105222951"/>
<dbReference type="Pfam" id="PF13894">
    <property type="entry name" value="zf-C2H2_4"/>
    <property type="match status" value="1"/>
</dbReference>
<name>A0ABM3JQZ6_BACDO</name>
<protein>
    <submittedName>
        <fullName evidence="14">Zinc finger protein 878 isoform X1</fullName>
    </submittedName>
</protein>
<dbReference type="RefSeq" id="XP_049311635.1">
    <property type="nucleotide sequence ID" value="XM_049455678.1"/>
</dbReference>
<dbReference type="Pfam" id="PF10545">
    <property type="entry name" value="MADF_DNA_bdg"/>
    <property type="match status" value="1"/>
</dbReference>
<sequence length="628" mass="73687">MEIERNNAKIQCSDFKKCGEIATLLSIGKPDFFLNCGFCEYTFLQLDNFIRHMYEDHHNEFPGYELKEEPSEMEEIMMEEKYNTDPEEIDDYNNTNDFILKGFEKVEIEMDMSEEHVPLDIGDNFTKEYWDEENLLENNLHGDEFQKGYSKVKLPSEKENTRNRQHTKQHKNKLLDDEYNSEESTDNFTISEKIIEVERISKVNRRRNDNGKKNKKFIKDDKIKSEESGNDSEIPQEMENFSYFEENSHVLPKNTLELNSNQQLTGNSYKSDDSDVEKELEETQVSDSGHSEDKRNESLYEAQVKSKAAIMKMTITTDITLKDEHYKLLAEIYEANRCLWDEEDIAYRFRNRREEALKSVHKEFTEKSGLNLTLEDLESQIVRLRRSCSIEKRKKIHCKRDKLKFIPNCPYYQQIAYLEVDVPPFECKICDKLLSGLGQYKVHVASHDGSLPFKCHLCGHGFQLASNLTVHLRRHVHDYTYNCEVCNKPCATTTELKIHMRSHTGERPFVCYICGQKSRTSSQLLVHTLRHQNRPRHKCKLCPKTFYETGTLNEHMSIHRNIRDKICEICDKGFTSNKQLRQHQLIHNAEKKYACKFCEKRFAQYAGLSGHMKTHGTKLSASVPDNFL</sequence>
<keyword evidence="2" id="KW-0479">Metal-binding</keyword>
<dbReference type="InterPro" id="IPR036236">
    <property type="entry name" value="Znf_C2H2_sf"/>
</dbReference>
<feature type="region of interest" description="Disordered" evidence="11">
    <location>
        <begin position="150"/>
        <end position="185"/>
    </location>
</feature>
<dbReference type="PANTHER" id="PTHR24388:SF54">
    <property type="entry name" value="PROTEIN ESCARGOT"/>
    <property type="match status" value="1"/>
</dbReference>
<dbReference type="Proteomes" id="UP001652620">
    <property type="component" value="Chromosome 4"/>
</dbReference>
<evidence type="ECO:0000256" key="4">
    <source>
        <dbReference type="ARBA" id="ARBA00022771"/>
    </source>
</evidence>
<feature type="region of interest" description="Disordered" evidence="11">
    <location>
        <begin position="263"/>
        <end position="297"/>
    </location>
</feature>
<feature type="compositionally biased region" description="Basic and acidic residues" evidence="11">
    <location>
        <begin position="206"/>
        <end position="227"/>
    </location>
</feature>
<dbReference type="Gene3D" id="3.30.160.60">
    <property type="entry name" value="Classic Zinc Finger"/>
    <property type="match status" value="5"/>
</dbReference>
<evidence type="ECO:0000256" key="10">
    <source>
        <dbReference type="SAM" id="Coils"/>
    </source>
</evidence>
<evidence type="ECO:0000256" key="7">
    <source>
        <dbReference type="ARBA" id="ARBA00023242"/>
    </source>
</evidence>
<evidence type="ECO:0000256" key="2">
    <source>
        <dbReference type="ARBA" id="ARBA00022723"/>
    </source>
</evidence>
<feature type="domain" description="C2H2-type" evidence="12">
    <location>
        <begin position="453"/>
        <end position="480"/>
    </location>
</feature>
<feature type="compositionally biased region" description="Acidic residues" evidence="11">
    <location>
        <begin position="274"/>
        <end position="284"/>
    </location>
</feature>
<evidence type="ECO:0000256" key="11">
    <source>
        <dbReference type="SAM" id="MobiDB-lite"/>
    </source>
</evidence>
<organism evidence="13 14">
    <name type="scientific">Bactrocera dorsalis</name>
    <name type="common">Oriental fruit fly</name>
    <name type="synonym">Dacus dorsalis</name>
    <dbReference type="NCBI Taxonomy" id="27457"/>
    <lineage>
        <taxon>Eukaryota</taxon>
        <taxon>Metazoa</taxon>
        <taxon>Ecdysozoa</taxon>
        <taxon>Arthropoda</taxon>
        <taxon>Hexapoda</taxon>
        <taxon>Insecta</taxon>
        <taxon>Pterygota</taxon>
        <taxon>Neoptera</taxon>
        <taxon>Endopterygota</taxon>
        <taxon>Diptera</taxon>
        <taxon>Brachycera</taxon>
        <taxon>Muscomorpha</taxon>
        <taxon>Tephritoidea</taxon>
        <taxon>Tephritidae</taxon>
        <taxon>Bactrocera</taxon>
        <taxon>Bactrocera</taxon>
    </lineage>
</organism>
<dbReference type="InterPro" id="IPR006578">
    <property type="entry name" value="MADF-dom"/>
</dbReference>
<dbReference type="Pfam" id="PF00096">
    <property type="entry name" value="zf-C2H2"/>
    <property type="match status" value="4"/>
</dbReference>
<keyword evidence="3" id="KW-0677">Repeat</keyword>
<evidence type="ECO:0000256" key="8">
    <source>
        <dbReference type="ARBA" id="ARBA00037948"/>
    </source>
</evidence>
<dbReference type="InterPro" id="IPR050527">
    <property type="entry name" value="Snail/Krueppel_Znf"/>
</dbReference>
<dbReference type="PROSITE" id="PS50157">
    <property type="entry name" value="ZINC_FINGER_C2H2_2"/>
    <property type="match status" value="7"/>
</dbReference>
<keyword evidence="10" id="KW-0175">Coiled coil</keyword>
<evidence type="ECO:0000256" key="9">
    <source>
        <dbReference type="PROSITE-ProRule" id="PRU00042"/>
    </source>
</evidence>
<dbReference type="Pfam" id="PF12874">
    <property type="entry name" value="zf-met"/>
    <property type="match status" value="2"/>
</dbReference>
<keyword evidence="6" id="KW-0238">DNA-binding</keyword>
<comment type="subcellular location">
    <subcellularLocation>
        <location evidence="1">Nucleus</location>
    </subcellularLocation>
</comment>